<dbReference type="KEGG" id="cja:CJA_1631"/>
<proteinExistence type="predicted"/>
<keyword evidence="2" id="KW-1185">Reference proteome</keyword>
<evidence type="ECO:0008006" key="3">
    <source>
        <dbReference type="Google" id="ProtNLM"/>
    </source>
</evidence>
<reference evidence="1 2" key="1">
    <citation type="journal article" date="2008" name="J. Bacteriol.">
        <title>Insights into plant cell wall degradation from the genome sequence of the soil bacterium Cellvibrio japonicus.</title>
        <authorList>
            <person name="Deboy R.T."/>
            <person name="Mongodin E.F."/>
            <person name="Fouts D.E."/>
            <person name="Tailford L.E."/>
            <person name="Khouri H."/>
            <person name="Emerson J.B."/>
            <person name="Mohamoud Y."/>
            <person name="Watkins K."/>
            <person name="Henrissat B."/>
            <person name="Gilbert H.J."/>
            <person name="Nelson K.E."/>
        </authorList>
    </citation>
    <scope>NUCLEOTIDE SEQUENCE [LARGE SCALE GENOMIC DNA]</scope>
    <source>
        <strain evidence="1 2">Ueda107</strain>
    </source>
</reference>
<dbReference type="Pfam" id="PF09839">
    <property type="entry name" value="DUF2066"/>
    <property type="match status" value="1"/>
</dbReference>
<evidence type="ECO:0000313" key="2">
    <source>
        <dbReference type="Proteomes" id="UP000001036"/>
    </source>
</evidence>
<gene>
    <name evidence="1" type="ordered locus">CJA_1631</name>
</gene>
<dbReference type="InterPro" id="IPR018642">
    <property type="entry name" value="DUF2066"/>
</dbReference>
<protein>
    <recommendedName>
        <fullName evidence="3">DUF2066 domain-containing protein</fullName>
    </recommendedName>
</protein>
<dbReference type="Proteomes" id="UP000001036">
    <property type="component" value="Chromosome"/>
</dbReference>
<dbReference type="EMBL" id="CP000934">
    <property type="protein sequence ID" value="ACE84176.1"/>
    <property type="molecule type" value="Genomic_DNA"/>
</dbReference>
<sequence length="470" mass="51299">MILDLLFMSLVSLFLRLFTRFLCLFSVFMLWSNPSLAGKTLDIYKASTLVKNQSEAERNRAARATLGEVIVRVSGQTSALGHPLVQSAIPNAQHYLFGFSYHSTDARIQEGEKSLKAIALQLNYSPEGIEKLLRDAQLPLWPAQRPQVLVWPVVKDAAGTRFELAPEVLAALKARADYRGLPLVFPHNDIEDQLVLSADDAWAFKYTALQLASLRYKADAVLVLRYTPTSIGGVPPTNFDAVLEREPSGANPPKASVEQESLFLTAEEPAATADIPAPQGPWVGDWQLLQGDDHSAYRGEFTLLPDLFNRVADDMADAFANQYAIMPSDHGPRELVLRIEGVNHFGAFKEAQAYLAGLAMVKQMEVLRVTAEGLLVGLEIEGDTRLLVSTLALAKRMRPQDPASLIAWLNGQAATESSTPVSAEDEAELAAQLDALMGGEAGLADTSHSPAVTGPEPGSFENPIHYLWLK</sequence>
<organism evidence="1 2">
    <name type="scientific">Cellvibrio japonicus (strain Ueda107)</name>
    <name type="common">Pseudomonas fluorescens subsp. cellulosa</name>
    <dbReference type="NCBI Taxonomy" id="498211"/>
    <lineage>
        <taxon>Bacteria</taxon>
        <taxon>Pseudomonadati</taxon>
        <taxon>Pseudomonadota</taxon>
        <taxon>Gammaproteobacteria</taxon>
        <taxon>Cellvibrionales</taxon>
        <taxon>Cellvibrionaceae</taxon>
        <taxon>Cellvibrio</taxon>
    </lineage>
</organism>
<name>B3PEQ7_CELJU</name>
<dbReference type="eggNOG" id="COG3249">
    <property type="taxonomic scope" value="Bacteria"/>
</dbReference>
<accession>B3PEQ7</accession>
<evidence type="ECO:0000313" key="1">
    <source>
        <dbReference type="EMBL" id="ACE84176.1"/>
    </source>
</evidence>
<dbReference type="STRING" id="498211.CJA_1631"/>
<dbReference type="HOGENOM" id="CLU_041769_1_0_6"/>
<dbReference type="AlphaFoldDB" id="B3PEQ7"/>